<comment type="caution">
    <text evidence="2">The sequence shown here is derived from an EMBL/GenBank/DDBJ whole genome shotgun (WGS) entry which is preliminary data.</text>
</comment>
<feature type="region of interest" description="Disordered" evidence="1">
    <location>
        <begin position="734"/>
        <end position="865"/>
    </location>
</feature>
<evidence type="ECO:0000256" key="1">
    <source>
        <dbReference type="SAM" id="MobiDB-lite"/>
    </source>
</evidence>
<evidence type="ECO:0000313" key="2">
    <source>
        <dbReference type="EMBL" id="KAK2710020.1"/>
    </source>
</evidence>
<feature type="region of interest" description="Disordered" evidence="1">
    <location>
        <begin position="682"/>
        <end position="702"/>
    </location>
</feature>
<reference evidence="2" key="1">
    <citation type="submission" date="2023-07" db="EMBL/GenBank/DDBJ databases">
        <title>Chromosome-level genome assembly of Artemia franciscana.</title>
        <authorList>
            <person name="Jo E."/>
        </authorList>
    </citation>
    <scope>NUCLEOTIDE SEQUENCE</scope>
    <source>
        <tissue evidence="2">Whole body</tissue>
    </source>
</reference>
<feature type="compositionally biased region" description="Polar residues" evidence="1">
    <location>
        <begin position="601"/>
        <end position="620"/>
    </location>
</feature>
<evidence type="ECO:0000313" key="3">
    <source>
        <dbReference type="Proteomes" id="UP001187531"/>
    </source>
</evidence>
<name>A0AA88HDH8_ARTSF</name>
<feature type="compositionally biased region" description="Basic and acidic residues" evidence="1">
    <location>
        <begin position="810"/>
        <end position="822"/>
    </location>
</feature>
<protein>
    <submittedName>
        <fullName evidence="2">Uncharacterized protein</fullName>
    </submittedName>
</protein>
<feature type="compositionally biased region" description="Low complexity" evidence="1">
    <location>
        <begin position="542"/>
        <end position="557"/>
    </location>
</feature>
<dbReference type="Proteomes" id="UP001187531">
    <property type="component" value="Unassembled WGS sequence"/>
</dbReference>
<feature type="compositionally biased region" description="Basic and acidic residues" evidence="1">
    <location>
        <begin position="369"/>
        <end position="380"/>
    </location>
</feature>
<proteinExistence type="predicted"/>
<dbReference type="AlphaFoldDB" id="A0AA88HDH8"/>
<dbReference type="EMBL" id="JAVRJZ010000017">
    <property type="protein sequence ID" value="KAK2710020.1"/>
    <property type="molecule type" value="Genomic_DNA"/>
</dbReference>
<gene>
    <name evidence="2" type="ORF">QYM36_013636</name>
</gene>
<feature type="compositionally biased region" description="Polar residues" evidence="1">
    <location>
        <begin position="827"/>
        <end position="837"/>
    </location>
</feature>
<feature type="compositionally biased region" description="Basic and acidic residues" evidence="1">
    <location>
        <begin position="529"/>
        <end position="539"/>
    </location>
</feature>
<feature type="region of interest" description="Disordered" evidence="1">
    <location>
        <begin position="513"/>
        <end position="641"/>
    </location>
</feature>
<feature type="compositionally biased region" description="Basic and acidic residues" evidence="1">
    <location>
        <begin position="682"/>
        <end position="693"/>
    </location>
</feature>
<feature type="region of interest" description="Disordered" evidence="1">
    <location>
        <begin position="260"/>
        <end position="499"/>
    </location>
</feature>
<sequence length="1040" mass="116644">MNASKPDIVPLTEKLNNITKRESTVSTIANKLFETQNKTIHKSVSVDFSRWRAVVTGRVRKVVEKTREINGKPPDCMSIKEDSAKEKISIETGNPSIQESLNAKKMEPNDHYWHRTSYGYNDVNYHEDPVEPKCTCNQSRSFFPREELRMPSELVVDNLCDDCCCLDTPDVVWSSSPRRDSNGFYENAGSPCEESSEYQGQESSGAYDEVPVTDDEKLTSGNSPDLAEKEIELQAEEEQPFLEESSKSVPPLAFTVDFGSDSKSGLGIGDPLSRFVPRHKRAQSQSSKDSVTPPRSSTPQTIGKQIGKSVSRNNNLRNKLHSLNQDGGYLTSETEEENSMTIQSRSPMLKRRDINLANQKGKASSSPPTRERLLNLKERSPSPPTQKTIRKITPSPQITRKAPQRKDQIIEKVSEEKKTVNRKGQNKQPIIEPPDISSSEVENDYNAGDVSEDKVSESGTYTIDVDSPEVEKSRKDIDRVFNVKGTDSSDCSPDCEDGLKTSRWVSDWAAKTALQNTNVSGKPPLDPRGSVRERTRTTSRDVSPVKSSRQSSVSSSPLPSPHLARKVSNERVWSPDNDSFEEEKPRRRLPVIPAKGRSSDGDSPTGNKHSSFPRSTSVDARTTRRQTERQLSNESRRTKPTYDSFIDDVSFERISTVEKKNNVNSAKYDVKTARQTSYIIESKNEAQDNDDSRSVASSCSSSDAGYKNIISNIIQKSESKPLSRLDRLSKPPARMLTKSQPQPPPAVSSSFSRNDGGRYSLKAPQSKPYMPSQAVNKTKPRPQSGNESRRSNSTLNNKETEFQNWKRRKSYDPLKAAREGSKKKTAVRSSTVMSQSLIQETTIENEEPPENLHRSSSLTCFEDPPPLITKRTTVDEDSQSLWDYRDIASSPRLQRKAVESPRLRSRPLTDTFGSDKNVVSDRRSLVLEDQSMRTKQLEVLDNLVIATIHNLSGKIRGQADNLLKKLRSQFLDDPARSQALDAVLYRLNEPETPPTASAVRTTSRDLASTLKILKRIDQVFQVLDDTLFEEIEEDDMRGDI</sequence>
<feature type="region of interest" description="Disordered" evidence="1">
    <location>
        <begin position="175"/>
        <end position="225"/>
    </location>
</feature>
<feature type="compositionally biased region" description="Polar residues" evidence="1">
    <location>
        <begin position="773"/>
        <end position="797"/>
    </location>
</feature>
<keyword evidence="3" id="KW-1185">Reference proteome</keyword>
<feature type="compositionally biased region" description="Polar residues" evidence="1">
    <location>
        <begin position="283"/>
        <end position="325"/>
    </location>
</feature>
<accession>A0AA88HDH8</accession>
<feature type="compositionally biased region" description="Polar residues" evidence="1">
    <location>
        <begin position="356"/>
        <end position="368"/>
    </location>
</feature>
<organism evidence="2 3">
    <name type="scientific">Artemia franciscana</name>
    <name type="common">Brine shrimp</name>
    <name type="synonym">Artemia sanfranciscana</name>
    <dbReference type="NCBI Taxonomy" id="6661"/>
    <lineage>
        <taxon>Eukaryota</taxon>
        <taxon>Metazoa</taxon>
        <taxon>Ecdysozoa</taxon>
        <taxon>Arthropoda</taxon>
        <taxon>Crustacea</taxon>
        <taxon>Branchiopoda</taxon>
        <taxon>Anostraca</taxon>
        <taxon>Artemiidae</taxon>
        <taxon>Artemia</taxon>
    </lineage>
</organism>
<feature type="region of interest" description="Disordered" evidence="1">
    <location>
        <begin position="893"/>
        <end position="915"/>
    </location>
</feature>
<feature type="compositionally biased region" description="Basic and acidic residues" evidence="1">
    <location>
        <begin position="469"/>
        <end position="481"/>
    </location>
</feature>
<feature type="compositionally biased region" description="Basic and acidic residues" evidence="1">
    <location>
        <begin position="404"/>
        <end position="419"/>
    </location>
</feature>